<keyword evidence="2" id="KW-0472">Membrane</keyword>
<comment type="caution">
    <text evidence="4">The sequence shown here is derived from an EMBL/GenBank/DDBJ whole genome shotgun (WGS) entry which is preliminary data.</text>
</comment>
<accession>A0A0P7BK95</accession>
<dbReference type="Proteomes" id="UP000050424">
    <property type="component" value="Unassembled WGS sequence"/>
</dbReference>
<keyword evidence="2" id="KW-1133">Transmembrane helix</keyword>
<evidence type="ECO:0000259" key="3">
    <source>
        <dbReference type="Pfam" id="PF00487"/>
    </source>
</evidence>
<protein>
    <recommendedName>
        <fullName evidence="3">Fatty acid desaturase domain-containing protein</fullName>
    </recommendedName>
</protein>
<evidence type="ECO:0000256" key="1">
    <source>
        <dbReference type="SAM" id="MobiDB-lite"/>
    </source>
</evidence>
<dbReference type="OrthoDB" id="1470350at2759"/>
<dbReference type="STRING" id="78410.A0A0P7BK95"/>
<sequence>MESHLVFDAALTLADRIVLDCLADDVRASTKQHEANGNSTSTDGVGTGNGSAKTNGTTTTTLLSRARPQVGDNAESVAALKAMNDPKHADFEPTVFSSVDLCSLKLPLPIEKYVLRPYISWARKSVRHETDVVMLTHLIIYFTTSVPSLIYLFYNFTYPHAILHTVMTFYYMGTYTLMMHQHIHMRGILHKKYWLIDQVFPFMLDPMMGHTWNTYFYHHVKHHHIEGNGPDDLSSTMRYQRDDIFNLLHYVGRFYFFVWADLPLYFLRKRRYVMAAQAAASEFGTYGFYYLASRINGRATIFAYLMPLFLLRLGLMIGNWGQHAFVDVEEPDSDFKSSITLIDVASNRFCYNDGYHTSHHLNPMRHWRDHPMSFLQQKNIYAKESALVFHNIDYLMVTVRLMMKDYDTLAKCMVPLGSQIELTMEGRIELLKKLTRKFTEEEISAKYPVKK</sequence>
<feature type="domain" description="Fatty acid desaturase" evidence="3">
    <location>
        <begin position="166"/>
        <end position="372"/>
    </location>
</feature>
<reference evidence="4 5" key="1">
    <citation type="submission" date="2015-09" db="EMBL/GenBank/DDBJ databases">
        <title>Draft genome of a European isolate of the apple canker pathogen Neonectria ditissima.</title>
        <authorList>
            <person name="Gomez-Cortecero A."/>
            <person name="Harrison R.J."/>
            <person name="Armitage A.D."/>
        </authorList>
    </citation>
    <scope>NUCLEOTIDE SEQUENCE [LARGE SCALE GENOMIC DNA]</scope>
    <source>
        <strain evidence="4 5">R09/05</strain>
    </source>
</reference>
<dbReference type="PANTHER" id="PTHR36459">
    <property type="entry name" value="ORF"/>
    <property type="match status" value="1"/>
</dbReference>
<dbReference type="GO" id="GO:0006629">
    <property type="term" value="P:lipid metabolic process"/>
    <property type="evidence" value="ECO:0007669"/>
    <property type="project" value="InterPro"/>
</dbReference>
<dbReference type="InterPro" id="IPR005804">
    <property type="entry name" value="FA_desaturase_dom"/>
</dbReference>
<dbReference type="AlphaFoldDB" id="A0A0P7BK95"/>
<keyword evidence="5" id="KW-1185">Reference proteome</keyword>
<dbReference type="PANTHER" id="PTHR36459:SF1">
    <property type="entry name" value="FATTY ACID DESATURASE DOMAIN-CONTAINING PROTEIN-RELATED"/>
    <property type="match status" value="1"/>
</dbReference>
<feature type="transmembrane region" description="Helical" evidence="2">
    <location>
        <begin position="132"/>
        <end position="154"/>
    </location>
</feature>
<proteinExistence type="predicted"/>
<feature type="transmembrane region" description="Helical" evidence="2">
    <location>
        <begin position="247"/>
        <end position="266"/>
    </location>
</feature>
<gene>
    <name evidence="4" type="ORF">AK830_g6130</name>
</gene>
<feature type="region of interest" description="Disordered" evidence="1">
    <location>
        <begin position="29"/>
        <end position="58"/>
    </location>
</feature>
<evidence type="ECO:0000313" key="4">
    <source>
        <dbReference type="EMBL" id="KPM40458.1"/>
    </source>
</evidence>
<feature type="transmembrane region" description="Helical" evidence="2">
    <location>
        <begin position="160"/>
        <end position="178"/>
    </location>
</feature>
<feature type="compositionally biased region" description="Polar residues" evidence="1">
    <location>
        <begin position="35"/>
        <end position="44"/>
    </location>
</feature>
<name>A0A0P7BK95_9HYPO</name>
<organism evidence="4 5">
    <name type="scientific">Neonectria ditissima</name>
    <dbReference type="NCBI Taxonomy" id="78410"/>
    <lineage>
        <taxon>Eukaryota</taxon>
        <taxon>Fungi</taxon>
        <taxon>Dikarya</taxon>
        <taxon>Ascomycota</taxon>
        <taxon>Pezizomycotina</taxon>
        <taxon>Sordariomycetes</taxon>
        <taxon>Hypocreomycetidae</taxon>
        <taxon>Hypocreales</taxon>
        <taxon>Nectriaceae</taxon>
        <taxon>Neonectria</taxon>
    </lineage>
</organism>
<keyword evidence="2" id="KW-0812">Transmembrane</keyword>
<dbReference type="Pfam" id="PF00487">
    <property type="entry name" value="FA_desaturase"/>
    <property type="match status" value="1"/>
</dbReference>
<dbReference type="EMBL" id="LKCW01000083">
    <property type="protein sequence ID" value="KPM40458.1"/>
    <property type="molecule type" value="Genomic_DNA"/>
</dbReference>
<evidence type="ECO:0000256" key="2">
    <source>
        <dbReference type="SAM" id="Phobius"/>
    </source>
</evidence>
<evidence type="ECO:0000313" key="5">
    <source>
        <dbReference type="Proteomes" id="UP000050424"/>
    </source>
</evidence>